<comment type="caution">
    <text evidence="1">The sequence shown here is derived from an EMBL/GenBank/DDBJ whole genome shotgun (WGS) entry which is preliminary data.</text>
</comment>
<dbReference type="EMBL" id="LANV01000001">
    <property type="protein sequence ID" value="KJV64913.1"/>
    <property type="molecule type" value="Genomic_DNA"/>
</dbReference>
<evidence type="ECO:0000313" key="2">
    <source>
        <dbReference type="Proteomes" id="UP000033441"/>
    </source>
</evidence>
<dbReference type="PROSITE" id="PS51257">
    <property type="entry name" value="PROKAR_LIPOPROTEIN"/>
    <property type="match status" value="1"/>
</dbReference>
<organism evidence="1 2">
    <name type="scientific">Anaplasma phagocytophilum str. ApMUC09</name>
    <dbReference type="NCBI Taxonomy" id="1359152"/>
    <lineage>
        <taxon>Bacteria</taxon>
        <taxon>Pseudomonadati</taxon>
        <taxon>Pseudomonadota</taxon>
        <taxon>Alphaproteobacteria</taxon>
        <taxon>Rickettsiales</taxon>
        <taxon>Anaplasmataceae</taxon>
        <taxon>Anaplasma</taxon>
        <taxon>phagocytophilum group</taxon>
    </lineage>
</organism>
<accession>A0A0F3NA06</accession>
<name>A0A0F3NA06_ANAPH</name>
<sequence length="188" mass="21099">MFRRNTHMFDIFNDFATASVTITSCNAELASCAGNCSDFSLNDMRFATANAISRDDTTGSISYDLEFGDSHSSDELNTLDRDFRVVVIKPQNDSSDIKLSHITLREILTNKPALYVYNGPPGSINDVCAQERRQYVSGLMEQSTSEYNENDGTLVITSTNTHSGCVVKVTLQKPKYPDDHWWCHYCEV</sequence>
<dbReference type="Proteomes" id="UP000033441">
    <property type="component" value="Unassembled WGS sequence"/>
</dbReference>
<dbReference type="AlphaFoldDB" id="A0A0F3NA06"/>
<dbReference type="PATRIC" id="fig|1359152.3.peg.1277"/>
<protein>
    <submittedName>
        <fullName evidence="1">Uncharacterized protein</fullName>
    </submittedName>
</protein>
<proteinExistence type="predicted"/>
<evidence type="ECO:0000313" key="1">
    <source>
        <dbReference type="EMBL" id="KJV64913.1"/>
    </source>
</evidence>
<reference evidence="1 2" key="1">
    <citation type="submission" date="2015-02" db="EMBL/GenBank/DDBJ databases">
        <title>Genome Sequencing of Rickettsiales.</title>
        <authorList>
            <person name="Daugherty S.C."/>
            <person name="Su Q."/>
            <person name="Abolude K."/>
            <person name="Beier-Sexton M."/>
            <person name="Carlyon J.A."/>
            <person name="Carter R."/>
            <person name="Day N.P."/>
            <person name="Dumler S.J."/>
            <person name="Dyachenko V."/>
            <person name="Godinez A."/>
            <person name="Kurtti T.J."/>
            <person name="Lichay M."/>
            <person name="Mullins K.E."/>
            <person name="Ott S."/>
            <person name="Pappas-Brown V."/>
            <person name="Paris D.H."/>
            <person name="Patel P."/>
            <person name="Richards A.L."/>
            <person name="Sadzewicz L."/>
            <person name="Sears K."/>
            <person name="Seidman D."/>
            <person name="Sengamalay N."/>
            <person name="Stenos J."/>
            <person name="Tallon L.J."/>
            <person name="Vincent G."/>
            <person name="Fraser C.M."/>
            <person name="Munderloh U."/>
            <person name="Dunning-Hotopp J.C."/>
        </authorList>
    </citation>
    <scope>NUCLEOTIDE SEQUENCE [LARGE SCALE GENOMIC DNA]</scope>
    <source>
        <strain evidence="1 2">ApMUC09</strain>
    </source>
</reference>
<gene>
    <name evidence="1" type="ORF">APHMUC_1217</name>
</gene>